<proteinExistence type="predicted"/>
<reference evidence="1" key="1">
    <citation type="submission" date="2022-04" db="EMBL/GenBank/DDBJ databases">
        <title>Chromosome-scale genome assembly of Holotrichia oblita Faldermann.</title>
        <authorList>
            <person name="Rongchong L."/>
        </authorList>
    </citation>
    <scope>NUCLEOTIDE SEQUENCE</scope>
    <source>
        <strain evidence="1">81SQS9</strain>
    </source>
</reference>
<evidence type="ECO:0000313" key="2">
    <source>
        <dbReference type="Proteomes" id="UP001056778"/>
    </source>
</evidence>
<comment type="caution">
    <text evidence="1">The sequence shown here is derived from an EMBL/GenBank/DDBJ whole genome shotgun (WGS) entry which is preliminary data.</text>
</comment>
<sequence length="271" mass="30882">MDEETSACKRAANFSAEEIDMLIDLIKKKKHIIESKKTDRILWKEKDEAWKDVAKEFNAYSNSNIYRSALVLKKKYENIKKRTKQKFADNRHQLTATGGGPSSDIKISTVDEDIKDLLGVRLEGLPSYFDSDTTEENADNEEIIIVQSDPSSSSGQCWSTYTPSSLQEPISVPLQNNGNSKVSAVSEGKITKKRKVTGSVTNEKWSSLADVKNDVLQIQKNNMEEEHQAKMHLLQEQKHLALLQIEEQKLKNEIVKLDLRIKQKTFENIKQ</sequence>
<organism evidence="1 2">
    <name type="scientific">Holotrichia oblita</name>
    <name type="common">Chafer beetle</name>
    <dbReference type="NCBI Taxonomy" id="644536"/>
    <lineage>
        <taxon>Eukaryota</taxon>
        <taxon>Metazoa</taxon>
        <taxon>Ecdysozoa</taxon>
        <taxon>Arthropoda</taxon>
        <taxon>Hexapoda</taxon>
        <taxon>Insecta</taxon>
        <taxon>Pterygota</taxon>
        <taxon>Neoptera</taxon>
        <taxon>Endopterygota</taxon>
        <taxon>Coleoptera</taxon>
        <taxon>Polyphaga</taxon>
        <taxon>Scarabaeiformia</taxon>
        <taxon>Scarabaeidae</taxon>
        <taxon>Melolonthinae</taxon>
        <taxon>Holotrichia</taxon>
    </lineage>
</organism>
<accession>A0ACB9SW99</accession>
<dbReference type="EMBL" id="CM043021">
    <property type="protein sequence ID" value="KAI4458812.1"/>
    <property type="molecule type" value="Genomic_DNA"/>
</dbReference>
<keyword evidence="2" id="KW-1185">Reference proteome</keyword>
<protein>
    <submittedName>
        <fullName evidence="1">Uncharacterized protein</fullName>
    </submittedName>
</protein>
<dbReference type="Proteomes" id="UP001056778">
    <property type="component" value="Chromosome 7"/>
</dbReference>
<name>A0ACB9SW99_HOLOL</name>
<evidence type="ECO:0000313" key="1">
    <source>
        <dbReference type="EMBL" id="KAI4458812.1"/>
    </source>
</evidence>
<gene>
    <name evidence="1" type="ORF">MML48_7g00005473</name>
</gene>